<evidence type="ECO:0000256" key="15">
    <source>
        <dbReference type="PIRNR" id="PIRNR004491"/>
    </source>
</evidence>
<feature type="domain" description="Riboflavin kinase" evidence="16">
    <location>
        <begin position="187"/>
        <end position="310"/>
    </location>
</feature>
<keyword evidence="12" id="KW-0511">Multifunctional enzyme</keyword>
<proteinExistence type="inferred from homology"/>
<dbReference type="InterPro" id="IPR002606">
    <property type="entry name" value="Riboflavin_kinase_bac"/>
</dbReference>
<evidence type="ECO:0000256" key="10">
    <source>
        <dbReference type="ARBA" id="ARBA00022827"/>
    </source>
</evidence>
<dbReference type="EC" id="2.7.1.26" evidence="15"/>
<comment type="caution">
    <text evidence="17">The sequence shown here is derived from an EMBL/GenBank/DDBJ whole genome shotgun (WGS) entry which is preliminary data.</text>
</comment>
<evidence type="ECO:0000313" key="18">
    <source>
        <dbReference type="Proteomes" id="UP000249590"/>
    </source>
</evidence>
<evidence type="ECO:0000256" key="2">
    <source>
        <dbReference type="ARBA" id="ARBA00004726"/>
    </source>
</evidence>
<dbReference type="UniPathway" id="UPA00276">
    <property type="reaction ID" value="UER00406"/>
</dbReference>
<dbReference type="Gene3D" id="3.40.50.620">
    <property type="entry name" value="HUPs"/>
    <property type="match status" value="1"/>
</dbReference>
<dbReference type="OrthoDB" id="9803667at2"/>
<dbReference type="InterPro" id="IPR015864">
    <property type="entry name" value="FAD_synthase"/>
</dbReference>
<comment type="function">
    <text evidence="1">Catalyzes the phosphorylation of riboflavin to FMN followed by the adenylation of FMN to FAD.</text>
</comment>
<protein>
    <recommendedName>
        <fullName evidence="15">Riboflavin biosynthesis protein</fullName>
    </recommendedName>
    <domain>
        <recommendedName>
            <fullName evidence="15">Riboflavin kinase</fullName>
            <ecNumber evidence="15">2.7.1.26</ecNumber>
        </recommendedName>
        <alternativeName>
            <fullName evidence="15">Flavokinase</fullName>
        </alternativeName>
    </domain>
    <domain>
        <recommendedName>
            <fullName evidence="15">FMN adenylyltransferase</fullName>
            <ecNumber evidence="15">2.7.7.2</ecNumber>
        </recommendedName>
        <alternativeName>
            <fullName evidence="15">FAD pyrophosphorylase</fullName>
        </alternativeName>
        <alternativeName>
            <fullName evidence="15">FAD synthase</fullName>
        </alternativeName>
    </domain>
</protein>
<organism evidence="17 18">
    <name type="scientific">Acuticoccus sediminis</name>
    <dbReference type="NCBI Taxonomy" id="2184697"/>
    <lineage>
        <taxon>Bacteria</taxon>
        <taxon>Pseudomonadati</taxon>
        <taxon>Pseudomonadota</taxon>
        <taxon>Alphaproteobacteria</taxon>
        <taxon>Hyphomicrobiales</taxon>
        <taxon>Amorphaceae</taxon>
        <taxon>Acuticoccus</taxon>
    </lineage>
</organism>
<evidence type="ECO:0000259" key="16">
    <source>
        <dbReference type="SMART" id="SM00904"/>
    </source>
</evidence>
<dbReference type="Gene3D" id="2.40.30.30">
    <property type="entry name" value="Riboflavin kinase-like"/>
    <property type="match status" value="1"/>
</dbReference>
<evidence type="ECO:0000256" key="6">
    <source>
        <dbReference type="ARBA" id="ARBA00022679"/>
    </source>
</evidence>
<evidence type="ECO:0000256" key="7">
    <source>
        <dbReference type="ARBA" id="ARBA00022695"/>
    </source>
</evidence>
<dbReference type="GO" id="GO:0005524">
    <property type="term" value="F:ATP binding"/>
    <property type="evidence" value="ECO:0007669"/>
    <property type="project" value="UniProtKB-UniRule"/>
</dbReference>
<dbReference type="CDD" id="cd02064">
    <property type="entry name" value="FAD_synthetase_N"/>
    <property type="match status" value="1"/>
</dbReference>
<accession>A0A8B2P032</accession>
<evidence type="ECO:0000256" key="5">
    <source>
        <dbReference type="ARBA" id="ARBA00022643"/>
    </source>
</evidence>
<dbReference type="Pfam" id="PF06574">
    <property type="entry name" value="FAD_syn"/>
    <property type="match status" value="1"/>
</dbReference>
<evidence type="ECO:0000256" key="4">
    <source>
        <dbReference type="ARBA" id="ARBA00022630"/>
    </source>
</evidence>
<keyword evidence="9 15" id="KW-0418">Kinase</keyword>
<keyword evidence="5 15" id="KW-0288">FMN</keyword>
<evidence type="ECO:0000313" key="17">
    <source>
        <dbReference type="EMBL" id="RAI04431.1"/>
    </source>
</evidence>
<comment type="similarity">
    <text evidence="15">Belongs to the ribF family.</text>
</comment>
<evidence type="ECO:0000256" key="13">
    <source>
        <dbReference type="ARBA" id="ARBA00047880"/>
    </source>
</evidence>
<dbReference type="Proteomes" id="UP000249590">
    <property type="component" value="Unassembled WGS sequence"/>
</dbReference>
<keyword evidence="10 15" id="KW-0274">FAD</keyword>
<dbReference type="FunFam" id="3.40.50.620:FF:000021">
    <property type="entry name" value="Riboflavin biosynthesis protein"/>
    <property type="match status" value="1"/>
</dbReference>
<dbReference type="InterPro" id="IPR015865">
    <property type="entry name" value="Riboflavin_kinase_bac/euk"/>
</dbReference>
<dbReference type="GO" id="GO:0008531">
    <property type="term" value="F:riboflavin kinase activity"/>
    <property type="evidence" value="ECO:0007669"/>
    <property type="project" value="UniProtKB-UniRule"/>
</dbReference>
<sequence length="324" mass="34901">MTGAAHPPRRSDAPLPLAELPAELTGGVVAIGNFDGVHRGHQTVLNAAIARGRPAVGLTFEPHPRAFFSKAPIFRLTPPEEKARVMAAVGLDAMVVVPFDEALARQSAEDFVAHVLVEQMGASAVVVGHDFKFGARRRGDGDLLAREGGRHGFATETVAPCSDGGVISSTRIREHLAAGDVTAAARLLGRRYAVTAEVRHGEKRGREMGYPTANQALDPASGLRHGIYAVRVLIDGEWRDGVASYGRRPTFDNGAPLLETYVFDYSGDLYGKALRVVFERYQRPEVAFRGMEELKVQIDRDADEARAALANLAPLSDVDAALNF</sequence>
<comment type="pathway">
    <text evidence="2 15">Cofactor biosynthesis; FAD biosynthesis; FAD from FMN: step 1/1.</text>
</comment>
<keyword evidence="4 15" id="KW-0285">Flavoprotein</keyword>
<dbReference type="RefSeq" id="WP_111343911.1">
    <property type="nucleotide sequence ID" value="NZ_QHHQ01000001.1"/>
</dbReference>
<keyword evidence="6 15" id="KW-0808">Transferase</keyword>
<evidence type="ECO:0000256" key="8">
    <source>
        <dbReference type="ARBA" id="ARBA00022741"/>
    </source>
</evidence>
<evidence type="ECO:0000256" key="1">
    <source>
        <dbReference type="ARBA" id="ARBA00002121"/>
    </source>
</evidence>
<dbReference type="EC" id="2.7.7.2" evidence="15"/>
<keyword evidence="8 15" id="KW-0547">Nucleotide-binding</keyword>
<dbReference type="SMART" id="SM00904">
    <property type="entry name" value="Flavokinase"/>
    <property type="match status" value="1"/>
</dbReference>
<dbReference type="InterPro" id="IPR023468">
    <property type="entry name" value="Riboflavin_kinase"/>
</dbReference>
<gene>
    <name evidence="17" type="ORF">DLJ53_00780</name>
</gene>
<dbReference type="UniPathway" id="UPA00277">
    <property type="reaction ID" value="UER00407"/>
</dbReference>
<dbReference type="AlphaFoldDB" id="A0A8B2P032"/>
<dbReference type="SUPFAM" id="SSF82114">
    <property type="entry name" value="Riboflavin kinase-like"/>
    <property type="match status" value="1"/>
</dbReference>
<keyword evidence="11 15" id="KW-0067">ATP-binding</keyword>
<dbReference type="SUPFAM" id="SSF52374">
    <property type="entry name" value="Nucleotidylyl transferase"/>
    <property type="match status" value="1"/>
</dbReference>
<dbReference type="GO" id="GO:0009398">
    <property type="term" value="P:FMN biosynthetic process"/>
    <property type="evidence" value="ECO:0007669"/>
    <property type="project" value="UniProtKB-UniRule"/>
</dbReference>
<comment type="catalytic activity">
    <reaction evidence="13 15">
        <text>riboflavin + ATP = FMN + ADP + H(+)</text>
        <dbReference type="Rhea" id="RHEA:14357"/>
        <dbReference type="ChEBI" id="CHEBI:15378"/>
        <dbReference type="ChEBI" id="CHEBI:30616"/>
        <dbReference type="ChEBI" id="CHEBI:57986"/>
        <dbReference type="ChEBI" id="CHEBI:58210"/>
        <dbReference type="ChEBI" id="CHEBI:456216"/>
        <dbReference type="EC" id="2.7.1.26"/>
    </reaction>
</comment>
<dbReference type="PANTHER" id="PTHR22749:SF6">
    <property type="entry name" value="RIBOFLAVIN KINASE"/>
    <property type="match status" value="1"/>
</dbReference>
<comment type="catalytic activity">
    <reaction evidence="14 15">
        <text>FMN + ATP + H(+) = FAD + diphosphate</text>
        <dbReference type="Rhea" id="RHEA:17237"/>
        <dbReference type="ChEBI" id="CHEBI:15378"/>
        <dbReference type="ChEBI" id="CHEBI:30616"/>
        <dbReference type="ChEBI" id="CHEBI:33019"/>
        <dbReference type="ChEBI" id="CHEBI:57692"/>
        <dbReference type="ChEBI" id="CHEBI:58210"/>
        <dbReference type="EC" id="2.7.7.2"/>
    </reaction>
</comment>
<dbReference type="Pfam" id="PF01687">
    <property type="entry name" value="Flavokinase"/>
    <property type="match status" value="1"/>
</dbReference>
<dbReference type="InterPro" id="IPR023465">
    <property type="entry name" value="Riboflavin_kinase_dom_sf"/>
</dbReference>
<dbReference type="GO" id="GO:0003919">
    <property type="term" value="F:FMN adenylyltransferase activity"/>
    <property type="evidence" value="ECO:0007669"/>
    <property type="project" value="UniProtKB-UniRule"/>
</dbReference>
<keyword evidence="18" id="KW-1185">Reference proteome</keyword>
<dbReference type="GO" id="GO:0009231">
    <property type="term" value="P:riboflavin biosynthetic process"/>
    <property type="evidence" value="ECO:0007669"/>
    <property type="project" value="InterPro"/>
</dbReference>
<dbReference type="GO" id="GO:0006747">
    <property type="term" value="P:FAD biosynthetic process"/>
    <property type="evidence" value="ECO:0007669"/>
    <property type="project" value="UniProtKB-UniRule"/>
</dbReference>
<evidence type="ECO:0000256" key="14">
    <source>
        <dbReference type="ARBA" id="ARBA00049494"/>
    </source>
</evidence>
<comment type="pathway">
    <text evidence="3 15">Cofactor biosynthesis; FMN biosynthesis; FMN from riboflavin (ATP route): step 1/1.</text>
</comment>
<dbReference type="NCBIfam" id="NF004160">
    <property type="entry name" value="PRK05627.1-3"/>
    <property type="match status" value="1"/>
</dbReference>
<reference evidence="17 18" key="1">
    <citation type="submission" date="2018-05" db="EMBL/GenBank/DDBJ databases">
        <title>Acuticoccus sediminis sp. nov., isolated from deep-sea sediment of Indian Ocean.</title>
        <authorList>
            <person name="Liu X."/>
            <person name="Lai Q."/>
            <person name="Du Y."/>
            <person name="Sun F."/>
            <person name="Zhang X."/>
            <person name="Wang S."/>
            <person name="Shao Z."/>
        </authorList>
    </citation>
    <scope>NUCLEOTIDE SEQUENCE [LARGE SCALE GENOMIC DNA]</scope>
    <source>
        <strain evidence="17 18">PTG4-2</strain>
    </source>
</reference>
<keyword evidence="7 15" id="KW-0548">Nucleotidyltransferase</keyword>
<evidence type="ECO:0000256" key="3">
    <source>
        <dbReference type="ARBA" id="ARBA00005201"/>
    </source>
</evidence>
<dbReference type="PANTHER" id="PTHR22749">
    <property type="entry name" value="RIBOFLAVIN KINASE/FMN ADENYLYLTRANSFERASE"/>
    <property type="match status" value="1"/>
</dbReference>
<evidence type="ECO:0000256" key="9">
    <source>
        <dbReference type="ARBA" id="ARBA00022777"/>
    </source>
</evidence>
<evidence type="ECO:0000256" key="12">
    <source>
        <dbReference type="ARBA" id="ARBA00023268"/>
    </source>
</evidence>
<dbReference type="NCBIfam" id="TIGR00083">
    <property type="entry name" value="ribF"/>
    <property type="match status" value="1"/>
</dbReference>
<evidence type="ECO:0000256" key="11">
    <source>
        <dbReference type="ARBA" id="ARBA00022840"/>
    </source>
</evidence>
<dbReference type="EMBL" id="QHHQ01000001">
    <property type="protein sequence ID" value="RAI04431.1"/>
    <property type="molecule type" value="Genomic_DNA"/>
</dbReference>
<name>A0A8B2P032_9HYPH</name>
<dbReference type="PIRSF" id="PIRSF004491">
    <property type="entry name" value="FAD_Synth"/>
    <property type="match status" value="1"/>
</dbReference>
<dbReference type="InterPro" id="IPR014729">
    <property type="entry name" value="Rossmann-like_a/b/a_fold"/>
</dbReference>